<dbReference type="OrthoDB" id="14196at2"/>
<evidence type="ECO:0000259" key="10">
    <source>
        <dbReference type="PROSITE" id="PS50198"/>
    </source>
</evidence>
<organism evidence="11 12">
    <name type="scientific">Albidovulum inexpectatum</name>
    <dbReference type="NCBI Taxonomy" id="196587"/>
    <lineage>
        <taxon>Bacteria</taxon>
        <taxon>Pseudomonadati</taxon>
        <taxon>Pseudomonadota</taxon>
        <taxon>Alphaproteobacteria</taxon>
        <taxon>Rhodobacterales</taxon>
        <taxon>Paracoccaceae</taxon>
        <taxon>Albidovulum</taxon>
    </lineage>
</organism>
<dbReference type="AlphaFoldDB" id="A0A2S5JMI5"/>
<keyword evidence="12" id="KW-1185">Reference proteome</keyword>
<comment type="similarity">
    <text evidence="2">Belongs to the PpiC/parvulin rotamase family.</text>
</comment>
<feature type="chain" id="PRO_5015758066" description="Parvulin-like PPIase" evidence="9">
    <location>
        <begin position="24"/>
        <end position="281"/>
    </location>
</feature>
<dbReference type="Proteomes" id="UP000239736">
    <property type="component" value="Unassembled WGS sequence"/>
</dbReference>
<evidence type="ECO:0000256" key="8">
    <source>
        <dbReference type="PROSITE-ProRule" id="PRU00278"/>
    </source>
</evidence>
<accession>A0A2S5JMI5</accession>
<keyword evidence="8 11" id="KW-0413">Isomerase</keyword>
<dbReference type="Gene3D" id="3.10.50.40">
    <property type="match status" value="1"/>
</dbReference>
<comment type="caution">
    <text evidence="11">The sequence shown here is derived from an EMBL/GenBank/DDBJ whole genome shotgun (WGS) entry which is preliminary data.</text>
</comment>
<evidence type="ECO:0000256" key="7">
    <source>
        <dbReference type="ARBA" id="ARBA00031484"/>
    </source>
</evidence>
<evidence type="ECO:0000256" key="6">
    <source>
        <dbReference type="ARBA" id="ARBA00030642"/>
    </source>
</evidence>
<evidence type="ECO:0000256" key="1">
    <source>
        <dbReference type="ARBA" id="ARBA00000971"/>
    </source>
</evidence>
<dbReference type="PANTHER" id="PTHR47245">
    <property type="entry name" value="PEPTIDYLPROLYL ISOMERASE"/>
    <property type="match status" value="1"/>
</dbReference>
<dbReference type="PANTHER" id="PTHR47245:SF2">
    <property type="entry name" value="PEPTIDYL-PROLYL CIS-TRANS ISOMERASE HP_0175-RELATED"/>
    <property type="match status" value="1"/>
</dbReference>
<evidence type="ECO:0000256" key="5">
    <source>
        <dbReference type="ARBA" id="ARBA00023110"/>
    </source>
</evidence>
<evidence type="ECO:0000256" key="2">
    <source>
        <dbReference type="ARBA" id="ARBA00007656"/>
    </source>
</evidence>
<dbReference type="SUPFAM" id="SSF109998">
    <property type="entry name" value="Triger factor/SurA peptide-binding domain-like"/>
    <property type="match status" value="1"/>
</dbReference>
<comment type="catalytic activity">
    <reaction evidence="1">
        <text>[protein]-peptidylproline (omega=180) = [protein]-peptidylproline (omega=0)</text>
        <dbReference type="Rhea" id="RHEA:16237"/>
        <dbReference type="Rhea" id="RHEA-COMP:10747"/>
        <dbReference type="Rhea" id="RHEA-COMP:10748"/>
        <dbReference type="ChEBI" id="CHEBI:83833"/>
        <dbReference type="ChEBI" id="CHEBI:83834"/>
        <dbReference type="EC" id="5.2.1.8"/>
    </reaction>
</comment>
<dbReference type="InterPro" id="IPR027304">
    <property type="entry name" value="Trigger_fact/SurA_dom_sf"/>
</dbReference>
<evidence type="ECO:0000256" key="3">
    <source>
        <dbReference type="ARBA" id="ARBA00013194"/>
    </source>
</evidence>
<name>A0A2S5JMI5_9RHOB</name>
<dbReference type="PROSITE" id="PS50198">
    <property type="entry name" value="PPIC_PPIASE_2"/>
    <property type="match status" value="1"/>
</dbReference>
<keyword evidence="5 8" id="KW-0697">Rotamase</keyword>
<dbReference type="EC" id="5.2.1.8" evidence="3"/>
<evidence type="ECO:0000313" key="11">
    <source>
        <dbReference type="EMBL" id="PPB82613.1"/>
    </source>
</evidence>
<proteinExistence type="inferred from homology"/>
<dbReference type="GO" id="GO:0003755">
    <property type="term" value="F:peptidyl-prolyl cis-trans isomerase activity"/>
    <property type="evidence" value="ECO:0007669"/>
    <property type="project" value="UniProtKB-KW"/>
</dbReference>
<dbReference type="RefSeq" id="WP_104069139.1">
    <property type="nucleotide sequence ID" value="NZ_PRDS01000001.1"/>
</dbReference>
<protein>
    <recommendedName>
        <fullName evidence="4">Parvulin-like PPIase</fullName>
        <ecNumber evidence="3">5.2.1.8</ecNumber>
    </recommendedName>
    <alternativeName>
        <fullName evidence="6">Peptidyl-prolyl cis-trans isomerase plp</fullName>
    </alternativeName>
    <alternativeName>
        <fullName evidence="7">Rotamase plp</fullName>
    </alternativeName>
</protein>
<evidence type="ECO:0000313" key="12">
    <source>
        <dbReference type="Proteomes" id="UP000239736"/>
    </source>
</evidence>
<dbReference type="Pfam" id="PF00639">
    <property type="entry name" value="Rotamase"/>
    <property type="match status" value="1"/>
</dbReference>
<evidence type="ECO:0000256" key="9">
    <source>
        <dbReference type="SAM" id="SignalP"/>
    </source>
</evidence>
<dbReference type="SUPFAM" id="SSF54534">
    <property type="entry name" value="FKBP-like"/>
    <property type="match status" value="1"/>
</dbReference>
<dbReference type="EMBL" id="PRDS01000001">
    <property type="protein sequence ID" value="PPB82613.1"/>
    <property type="molecule type" value="Genomic_DNA"/>
</dbReference>
<evidence type="ECO:0000256" key="4">
    <source>
        <dbReference type="ARBA" id="ARBA00018370"/>
    </source>
</evidence>
<dbReference type="InterPro" id="IPR046357">
    <property type="entry name" value="PPIase_dom_sf"/>
</dbReference>
<dbReference type="PROSITE" id="PS01096">
    <property type="entry name" value="PPIC_PPIASE_1"/>
    <property type="match status" value="1"/>
</dbReference>
<feature type="signal peptide" evidence="9">
    <location>
        <begin position="1"/>
        <end position="23"/>
    </location>
</feature>
<dbReference type="InterPro" id="IPR000297">
    <property type="entry name" value="PPIase_PpiC"/>
</dbReference>
<reference evidence="11 12" key="1">
    <citation type="submission" date="2018-01" db="EMBL/GenBank/DDBJ databases">
        <title>Genomic Encyclopedia of Archaeal and Bacterial Type Strains, Phase II (KMG-II): from individual species to whole genera.</title>
        <authorList>
            <person name="Goeker M."/>
        </authorList>
    </citation>
    <scope>NUCLEOTIDE SEQUENCE [LARGE SCALE GENOMIC DNA]</scope>
    <source>
        <strain evidence="11 12">DSM 12048</strain>
    </source>
</reference>
<feature type="domain" description="PpiC" evidence="10">
    <location>
        <begin position="134"/>
        <end position="223"/>
    </location>
</feature>
<gene>
    <name evidence="11" type="ORF">LV82_00552</name>
</gene>
<dbReference type="InterPro" id="IPR023058">
    <property type="entry name" value="PPIase_PpiC_CS"/>
</dbReference>
<dbReference type="InterPro" id="IPR050245">
    <property type="entry name" value="PrsA_foldase"/>
</dbReference>
<sequence length="281" mass="30489">MLKSVHLAAVVALSLAMPGLARAEQPALDTVVATVNGKPITLGHMIAMRDALPPQYLQLDDETLFNGILDQIIQQEAIASTVDGKLTRQDELMLENQRRGYLASIVIDRAARAAVTEEAVQKLFDERYGSQEPGKEYHAAHILVKTEDEAKAIKAELDKGADFATLAQEKSIGPSGPNGGDLGWFGAGMMVKPFEDAVMALEPGQVSDPVQTQFGWHVIKLEEVRDAKPVTLDDVRPELEKELEQQAVEKALDELTAGATIEKSADGIDPAVIRNAEFPKD</sequence>
<keyword evidence="9" id="KW-0732">Signal</keyword>